<evidence type="ECO:0000256" key="2">
    <source>
        <dbReference type="ARBA" id="ARBA00008038"/>
    </source>
</evidence>
<evidence type="ECO:0000256" key="3">
    <source>
        <dbReference type="ARBA" id="ARBA00022448"/>
    </source>
</evidence>
<keyword evidence="4" id="KW-1003">Cell membrane</keyword>
<comment type="caution">
    <text evidence="12">The sequence shown here is derived from an EMBL/GenBank/DDBJ whole genome shotgun (WGS) entry which is preliminary data.</text>
</comment>
<accession>A0A9X0W6H2</accession>
<evidence type="ECO:0000256" key="9">
    <source>
        <dbReference type="SAM" id="MobiDB-lite"/>
    </source>
</evidence>
<evidence type="ECO:0000256" key="4">
    <source>
        <dbReference type="ARBA" id="ARBA00022475"/>
    </source>
</evidence>
<dbReference type="Pfam" id="PF01618">
    <property type="entry name" value="MotA_ExbB"/>
    <property type="match status" value="1"/>
</dbReference>
<keyword evidence="12" id="KW-0966">Cell projection</keyword>
<organism evidence="12 13">
    <name type="scientific">Lamprobacter modestohalophilus</name>
    <dbReference type="NCBI Taxonomy" id="1064514"/>
    <lineage>
        <taxon>Bacteria</taxon>
        <taxon>Pseudomonadati</taxon>
        <taxon>Pseudomonadota</taxon>
        <taxon>Gammaproteobacteria</taxon>
        <taxon>Chromatiales</taxon>
        <taxon>Chromatiaceae</taxon>
        <taxon>Lamprobacter</taxon>
    </lineage>
</organism>
<evidence type="ECO:0000313" key="12">
    <source>
        <dbReference type="EMBL" id="MBK1617148.1"/>
    </source>
</evidence>
<gene>
    <name evidence="12" type="ORF">CKO42_01515</name>
</gene>
<feature type="domain" description="MotA/TolQ/ExbB proton channel" evidence="11">
    <location>
        <begin position="99"/>
        <end position="212"/>
    </location>
</feature>
<dbReference type="InterPro" id="IPR047055">
    <property type="entry name" value="MotA-like"/>
</dbReference>
<name>A0A9X0W6H2_9GAMM</name>
<keyword evidence="13" id="KW-1185">Reference proteome</keyword>
<feature type="compositionally biased region" description="Acidic residues" evidence="9">
    <location>
        <begin position="254"/>
        <end position="268"/>
    </location>
</feature>
<keyword evidence="7 10" id="KW-1133">Transmembrane helix</keyword>
<feature type="transmembrane region" description="Helical" evidence="10">
    <location>
        <begin position="175"/>
        <end position="197"/>
    </location>
</feature>
<dbReference type="PANTHER" id="PTHR30433">
    <property type="entry name" value="CHEMOTAXIS PROTEIN MOTA"/>
    <property type="match status" value="1"/>
</dbReference>
<comment type="similarity">
    <text evidence="2">Belongs to the MotA family.</text>
</comment>
<keyword evidence="8 10" id="KW-0472">Membrane</keyword>
<evidence type="ECO:0000256" key="8">
    <source>
        <dbReference type="ARBA" id="ARBA00023136"/>
    </source>
</evidence>
<comment type="subcellular location">
    <subcellularLocation>
        <location evidence="1">Cell membrane</location>
        <topology evidence="1">Multi-pass membrane protein</topology>
    </subcellularLocation>
</comment>
<dbReference type="PROSITE" id="PS01307">
    <property type="entry name" value="MOTA"/>
    <property type="match status" value="1"/>
</dbReference>
<protein>
    <submittedName>
        <fullName evidence="12">Flagellar motor protein PomA</fullName>
    </submittedName>
</protein>
<dbReference type="GO" id="GO:0005886">
    <property type="term" value="C:plasma membrane"/>
    <property type="evidence" value="ECO:0007669"/>
    <property type="project" value="UniProtKB-SubCell"/>
</dbReference>
<evidence type="ECO:0000256" key="10">
    <source>
        <dbReference type="SAM" id="Phobius"/>
    </source>
</evidence>
<feature type="region of interest" description="Disordered" evidence="9">
    <location>
        <begin position="246"/>
        <end position="268"/>
    </location>
</feature>
<proteinExistence type="inferred from homology"/>
<evidence type="ECO:0000313" key="13">
    <source>
        <dbReference type="Proteomes" id="UP001138768"/>
    </source>
</evidence>
<dbReference type="Proteomes" id="UP001138768">
    <property type="component" value="Unassembled WGS sequence"/>
</dbReference>
<dbReference type="PANTHER" id="PTHR30433:SF2">
    <property type="entry name" value="MOTILITY PROTEIN A"/>
    <property type="match status" value="1"/>
</dbReference>
<keyword evidence="5 10" id="KW-0812">Transmembrane</keyword>
<feature type="transmembrane region" description="Helical" evidence="10">
    <location>
        <begin position="29"/>
        <end position="47"/>
    </location>
</feature>
<dbReference type="InterPro" id="IPR000540">
    <property type="entry name" value="Flag_MotA_CS"/>
</dbReference>
<reference evidence="12 13" key="1">
    <citation type="journal article" date="2020" name="Microorganisms">
        <title>Osmotic Adaptation and Compatible Solute Biosynthesis of Phototrophic Bacteria as Revealed from Genome Analyses.</title>
        <authorList>
            <person name="Imhoff J.F."/>
            <person name="Rahn T."/>
            <person name="Kunzel S."/>
            <person name="Keller A."/>
            <person name="Neulinger S.C."/>
        </authorList>
    </citation>
    <scope>NUCLEOTIDE SEQUENCE [LARGE SCALE GENOMIC DNA]</scope>
    <source>
        <strain evidence="12 13">DSM 25653</strain>
    </source>
</reference>
<keyword evidence="6" id="KW-0283">Flagellar rotation</keyword>
<evidence type="ECO:0000256" key="5">
    <source>
        <dbReference type="ARBA" id="ARBA00022692"/>
    </source>
</evidence>
<sequence>MDLATIIGMLGATIMIVAAISLGSSPLVFVNPVSLLIVIGGSILIVLSQMSFSEARNALKAAVKAFKSSLPDVESTIDEMLDIAKVARKSGLLALEDHESSSKFLAQGLQMLADGYAPDMLREVLDKERLLTLERNRSGARAFTLLADVAPAMGMIGTLIGLVDMLSNMSDPASIGPAMAVALLTTLYGVLIANVIATPIAEKLELRTLHQEQLQSLWTDALLAIQQGRNPRIVEQMLMTYLSQERREKRNDADADQAAETSDEAGNV</sequence>
<dbReference type="GO" id="GO:0071978">
    <property type="term" value="P:bacterial-type flagellum-dependent swarming motility"/>
    <property type="evidence" value="ECO:0007669"/>
    <property type="project" value="InterPro"/>
</dbReference>
<keyword evidence="12" id="KW-0969">Cilium</keyword>
<evidence type="ECO:0000256" key="1">
    <source>
        <dbReference type="ARBA" id="ARBA00004651"/>
    </source>
</evidence>
<keyword evidence="12" id="KW-0282">Flagellum</keyword>
<evidence type="ECO:0000256" key="6">
    <source>
        <dbReference type="ARBA" id="ARBA00022779"/>
    </source>
</evidence>
<dbReference type="InterPro" id="IPR002898">
    <property type="entry name" value="MotA_ExbB_proton_chnl"/>
</dbReference>
<feature type="transmembrane region" description="Helical" evidence="10">
    <location>
        <begin position="142"/>
        <end position="163"/>
    </location>
</feature>
<dbReference type="GO" id="GO:0006935">
    <property type="term" value="P:chemotaxis"/>
    <property type="evidence" value="ECO:0007669"/>
    <property type="project" value="InterPro"/>
</dbReference>
<evidence type="ECO:0000256" key="7">
    <source>
        <dbReference type="ARBA" id="ARBA00022989"/>
    </source>
</evidence>
<dbReference type="RefSeq" id="WP_200237343.1">
    <property type="nucleotide sequence ID" value="NZ_JAXUFI010000020.1"/>
</dbReference>
<dbReference type="AlphaFoldDB" id="A0A9X0W6H2"/>
<keyword evidence="3" id="KW-0813">Transport</keyword>
<evidence type="ECO:0000259" key="11">
    <source>
        <dbReference type="Pfam" id="PF01618"/>
    </source>
</evidence>
<dbReference type="EMBL" id="NRRY01000002">
    <property type="protein sequence ID" value="MBK1617148.1"/>
    <property type="molecule type" value="Genomic_DNA"/>
</dbReference>